<gene>
    <name evidence="7" type="ORF">MUK42_08304</name>
</gene>
<keyword evidence="8" id="KW-1185">Reference proteome</keyword>
<evidence type="ECO:0000256" key="2">
    <source>
        <dbReference type="ARBA" id="ARBA00007175"/>
    </source>
</evidence>
<dbReference type="PANTHER" id="PTHR14577:SF0">
    <property type="entry name" value="NUCLEOLAR PROTEIN 12"/>
    <property type="match status" value="1"/>
</dbReference>
<dbReference type="Proteomes" id="UP001055439">
    <property type="component" value="Chromosome 1"/>
</dbReference>
<comment type="subcellular location">
    <subcellularLocation>
        <location evidence="1">Nucleus</location>
        <location evidence="1">Nucleolus</location>
    </subcellularLocation>
</comment>
<evidence type="ECO:0000256" key="5">
    <source>
        <dbReference type="SAM" id="Coils"/>
    </source>
</evidence>
<evidence type="ECO:0000256" key="1">
    <source>
        <dbReference type="ARBA" id="ARBA00004604"/>
    </source>
</evidence>
<proteinExistence type="inferred from homology"/>
<dbReference type="AlphaFoldDB" id="A0A9E7EER6"/>
<feature type="region of interest" description="Disordered" evidence="6">
    <location>
        <begin position="112"/>
        <end position="135"/>
    </location>
</feature>
<evidence type="ECO:0000313" key="7">
    <source>
        <dbReference type="EMBL" id="URD76015.1"/>
    </source>
</evidence>
<keyword evidence="4" id="KW-0539">Nucleus</keyword>
<evidence type="ECO:0000256" key="6">
    <source>
        <dbReference type="SAM" id="MobiDB-lite"/>
    </source>
</evidence>
<organism evidence="7 8">
    <name type="scientific">Musa troglodytarum</name>
    <name type="common">fe'i banana</name>
    <dbReference type="NCBI Taxonomy" id="320322"/>
    <lineage>
        <taxon>Eukaryota</taxon>
        <taxon>Viridiplantae</taxon>
        <taxon>Streptophyta</taxon>
        <taxon>Embryophyta</taxon>
        <taxon>Tracheophyta</taxon>
        <taxon>Spermatophyta</taxon>
        <taxon>Magnoliopsida</taxon>
        <taxon>Liliopsida</taxon>
        <taxon>Zingiberales</taxon>
        <taxon>Musaceae</taxon>
        <taxon>Musa</taxon>
    </lineage>
</organism>
<keyword evidence="3 5" id="KW-0175">Coiled coil</keyword>
<accession>A0A9E7EER6</accession>
<dbReference type="GO" id="GO:0019843">
    <property type="term" value="F:rRNA binding"/>
    <property type="evidence" value="ECO:0007669"/>
    <property type="project" value="TreeGrafter"/>
</dbReference>
<comment type="similarity">
    <text evidence="2">Belongs to the RRP17 family.</text>
</comment>
<sequence>MSGEEEDDFDEGVVVGQLSTVTVPKHIKKRALKNKALTVGFNDKELRHSHANQTISFNKHLCGRDFVSGFHKRKKKRRKEAQRQLQEKERLKRIETRKKRKQEREMALYGRVLSSENPLPAVSEPDNAGDSEQDNQGMMASVSETKMYEDEDTTITVTTSAISHKEEDFNQTNAIPMAGSKAEKRQGLDVKKKPLKQVAKHRSNKKGGKKPPPRKHKKGRNK</sequence>
<dbReference type="InterPro" id="IPR019186">
    <property type="entry name" value="Nucleolar_protein_12"/>
</dbReference>
<feature type="coiled-coil region" evidence="5">
    <location>
        <begin position="71"/>
        <end position="105"/>
    </location>
</feature>
<evidence type="ECO:0000313" key="8">
    <source>
        <dbReference type="Proteomes" id="UP001055439"/>
    </source>
</evidence>
<feature type="region of interest" description="Disordered" evidence="6">
    <location>
        <begin position="159"/>
        <end position="222"/>
    </location>
</feature>
<feature type="compositionally biased region" description="Basic residues" evidence="6">
    <location>
        <begin position="193"/>
        <end position="222"/>
    </location>
</feature>
<dbReference type="PANTHER" id="PTHR14577">
    <property type="entry name" value="NUCLEOLAR PROTEIN 12"/>
    <property type="match status" value="1"/>
</dbReference>
<feature type="compositionally biased region" description="Basic and acidic residues" evidence="6">
    <location>
        <begin position="181"/>
        <end position="192"/>
    </location>
</feature>
<dbReference type="GO" id="GO:0005730">
    <property type="term" value="C:nucleolus"/>
    <property type="evidence" value="ECO:0007669"/>
    <property type="project" value="UniProtKB-SubCell"/>
</dbReference>
<protein>
    <submittedName>
        <fullName evidence="7">Nucleolar protein 12 (25kDa)</fullName>
    </submittedName>
</protein>
<evidence type="ECO:0000256" key="3">
    <source>
        <dbReference type="ARBA" id="ARBA00023054"/>
    </source>
</evidence>
<reference evidence="7" key="1">
    <citation type="submission" date="2022-05" db="EMBL/GenBank/DDBJ databases">
        <title>The Musa troglodytarum L. genome provides insights into the mechanism of non-climacteric behaviour and enrichment of carotenoids.</title>
        <authorList>
            <person name="Wang J."/>
        </authorList>
    </citation>
    <scope>NUCLEOTIDE SEQUENCE</scope>
    <source>
        <tissue evidence="7">Leaf</tissue>
    </source>
</reference>
<dbReference type="OrthoDB" id="551633at2759"/>
<evidence type="ECO:0000256" key="4">
    <source>
        <dbReference type="ARBA" id="ARBA00023242"/>
    </source>
</evidence>
<dbReference type="EMBL" id="CP097502">
    <property type="protein sequence ID" value="URD76015.1"/>
    <property type="molecule type" value="Genomic_DNA"/>
</dbReference>
<name>A0A9E7EER6_9LILI</name>
<dbReference type="Pfam" id="PF09805">
    <property type="entry name" value="Nop25"/>
    <property type="match status" value="1"/>
</dbReference>